<name>A0ABS5JZ30_9BACT</name>
<keyword evidence="9" id="KW-1185">Reference proteome</keyword>
<keyword evidence="4" id="KW-0472">Membrane</keyword>
<protein>
    <submittedName>
        <fullName evidence="8">RagB/SusD family nutrient uptake outer membrane protein</fullName>
    </submittedName>
</protein>
<keyword evidence="3" id="KW-0732">Signal</keyword>
<evidence type="ECO:0000256" key="1">
    <source>
        <dbReference type="ARBA" id="ARBA00004442"/>
    </source>
</evidence>
<sequence>MKNIFRFLVLLLVITSCDDVFEPALENIRDLDVMYKEPVYAQGLLANAYILLPYSSNPTSEVATDNAVTNDISNDYLSMATGSWSSDNNPTSQWDTRQNAIQYINLFLANTDEVLYSKNEAINTMFNDRLKGESYALRALHTYYLLMAHGGWSEDGRLLGVTIRTEPETVESDFNMPRNTFQECLDQVFDDIDQALELLPLDYGDISDAEIPEKYKALGVTNAGDYNRANGDHIKGRISGRIVEAVRAQVALLAASPAYSAGNDVNYEEAAQFAAQVLDRINGIAGIDMNGGTWYANASEIDNLGAGVVPAEIIWRSPIETNNNLETDNFPPSIYGNGRINPTQNLVDAFPMSNGYPISHNSYDPEFPYQNRDPRLEKYVVINESVQGPNDSQIITGTYGDNNDGINKDNGWSTRTGYYLRKLLRKDCNPDPTYNTEQKHYTARIRYTELFLIYAEAANEAWGPTGTGGNAYSAYDVIKAIRQRAGIDEEDLYLESIKGDKDQMRELIRNERRLELCFENHRFWDLRRWKVSDLNETALGMQIGDVDGTKVYTPVEVEIRNYKPHMYYGPIPYRELQKWSALVQNAGW</sequence>
<evidence type="ECO:0000313" key="8">
    <source>
        <dbReference type="EMBL" id="MBS2099661.1"/>
    </source>
</evidence>
<evidence type="ECO:0000256" key="5">
    <source>
        <dbReference type="ARBA" id="ARBA00023237"/>
    </source>
</evidence>
<dbReference type="Pfam" id="PF14322">
    <property type="entry name" value="SusD-like_3"/>
    <property type="match status" value="1"/>
</dbReference>
<evidence type="ECO:0000256" key="2">
    <source>
        <dbReference type="ARBA" id="ARBA00006275"/>
    </source>
</evidence>
<dbReference type="InterPro" id="IPR012944">
    <property type="entry name" value="SusD_RagB_dom"/>
</dbReference>
<evidence type="ECO:0000259" key="6">
    <source>
        <dbReference type="Pfam" id="PF07980"/>
    </source>
</evidence>
<dbReference type="Gene3D" id="1.25.40.390">
    <property type="match status" value="1"/>
</dbReference>
<comment type="caution">
    <text evidence="8">The sequence shown here is derived from an EMBL/GenBank/DDBJ whole genome shotgun (WGS) entry which is preliminary data.</text>
</comment>
<reference evidence="8 9" key="1">
    <citation type="journal article" date="2015" name="Int. J. Syst. Evol. Microbiol.">
        <title>Carboxylicivirga linearis sp. nov., isolated from a sea cucumber culture pond.</title>
        <authorList>
            <person name="Wang F.Q."/>
            <person name="Zhou Y.X."/>
            <person name="Lin X.Z."/>
            <person name="Chen G.J."/>
            <person name="Du Z.J."/>
        </authorList>
    </citation>
    <scope>NUCLEOTIDE SEQUENCE [LARGE SCALE GENOMIC DNA]</scope>
    <source>
        <strain evidence="8 9">FB218</strain>
    </source>
</reference>
<evidence type="ECO:0000256" key="3">
    <source>
        <dbReference type="ARBA" id="ARBA00022729"/>
    </source>
</evidence>
<accession>A0ABS5JZ30</accession>
<dbReference type="InterPro" id="IPR033985">
    <property type="entry name" value="SusD-like_N"/>
</dbReference>
<comment type="subcellular location">
    <subcellularLocation>
        <location evidence="1">Cell outer membrane</location>
    </subcellularLocation>
</comment>
<evidence type="ECO:0000259" key="7">
    <source>
        <dbReference type="Pfam" id="PF14322"/>
    </source>
</evidence>
<organism evidence="8 9">
    <name type="scientific">Carboxylicivirga linearis</name>
    <dbReference type="NCBI Taxonomy" id="1628157"/>
    <lineage>
        <taxon>Bacteria</taxon>
        <taxon>Pseudomonadati</taxon>
        <taxon>Bacteroidota</taxon>
        <taxon>Bacteroidia</taxon>
        <taxon>Marinilabiliales</taxon>
        <taxon>Marinilabiliaceae</taxon>
        <taxon>Carboxylicivirga</taxon>
    </lineage>
</organism>
<dbReference type="Proteomes" id="UP000708576">
    <property type="component" value="Unassembled WGS sequence"/>
</dbReference>
<comment type="similarity">
    <text evidence="2">Belongs to the SusD family.</text>
</comment>
<keyword evidence="5" id="KW-0998">Cell outer membrane</keyword>
<gene>
    <name evidence="8" type="ORF">KEM10_15300</name>
</gene>
<evidence type="ECO:0000313" key="9">
    <source>
        <dbReference type="Proteomes" id="UP000708576"/>
    </source>
</evidence>
<dbReference type="EMBL" id="JAGUCO010000013">
    <property type="protein sequence ID" value="MBS2099661.1"/>
    <property type="molecule type" value="Genomic_DNA"/>
</dbReference>
<dbReference type="RefSeq" id="WP_212216902.1">
    <property type="nucleotide sequence ID" value="NZ_JAGUCO010000013.1"/>
</dbReference>
<dbReference type="InterPro" id="IPR011990">
    <property type="entry name" value="TPR-like_helical_dom_sf"/>
</dbReference>
<feature type="domain" description="RagB/SusD" evidence="6">
    <location>
        <begin position="331"/>
        <end position="588"/>
    </location>
</feature>
<evidence type="ECO:0000256" key="4">
    <source>
        <dbReference type="ARBA" id="ARBA00023136"/>
    </source>
</evidence>
<dbReference type="SUPFAM" id="SSF48452">
    <property type="entry name" value="TPR-like"/>
    <property type="match status" value="1"/>
</dbReference>
<dbReference type="Pfam" id="PF07980">
    <property type="entry name" value="SusD_RagB"/>
    <property type="match status" value="1"/>
</dbReference>
<proteinExistence type="inferred from homology"/>
<feature type="domain" description="SusD-like N-terminal" evidence="7">
    <location>
        <begin position="54"/>
        <end position="203"/>
    </location>
</feature>
<dbReference type="PROSITE" id="PS51257">
    <property type="entry name" value="PROKAR_LIPOPROTEIN"/>
    <property type="match status" value="1"/>
</dbReference>